<sequence>MGIIKRTFYTTVLTGTAFVGYIAGTTSIICPLPRDDPIWSSKTYARYNIYNNPTTQDVCIKRVPLDKIRPELLQKEGDLAVEFCRGVWAGWAYRLQRRYLAQKYEPQTPSQLWAPRDLATSTYEKGTYITDHFEVVEKTPTSITVRCGDSPRSQGGRESDGLFVIYAEVDKERNEVELGLKSCFFNSAARQDGILGPMPKYMEIAHQYYSRLWMVSASRWVSKGLFG</sequence>
<accession>A0A9P5CMN3</accession>
<evidence type="ECO:0000313" key="2">
    <source>
        <dbReference type="Proteomes" id="UP000803844"/>
    </source>
</evidence>
<gene>
    <name evidence="1" type="ORF">M406DRAFT_261325</name>
</gene>
<dbReference type="OrthoDB" id="4436466at2759"/>
<comment type="caution">
    <text evidence="1">The sequence shown here is derived from an EMBL/GenBank/DDBJ whole genome shotgun (WGS) entry which is preliminary data.</text>
</comment>
<name>A0A9P5CMN3_CRYP1</name>
<dbReference type="GeneID" id="63834561"/>
<proteinExistence type="predicted"/>
<dbReference type="AlphaFoldDB" id="A0A9P5CMN3"/>
<dbReference type="EMBL" id="MU032349">
    <property type="protein sequence ID" value="KAF3763442.1"/>
    <property type="molecule type" value="Genomic_DNA"/>
</dbReference>
<organism evidence="1 2">
    <name type="scientific">Cryphonectria parasitica (strain ATCC 38755 / EP155)</name>
    <dbReference type="NCBI Taxonomy" id="660469"/>
    <lineage>
        <taxon>Eukaryota</taxon>
        <taxon>Fungi</taxon>
        <taxon>Dikarya</taxon>
        <taxon>Ascomycota</taxon>
        <taxon>Pezizomycotina</taxon>
        <taxon>Sordariomycetes</taxon>
        <taxon>Sordariomycetidae</taxon>
        <taxon>Diaporthales</taxon>
        <taxon>Cryphonectriaceae</taxon>
        <taxon>Cryphonectria-Endothia species complex</taxon>
        <taxon>Cryphonectria</taxon>
    </lineage>
</organism>
<evidence type="ECO:0000313" key="1">
    <source>
        <dbReference type="EMBL" id="KAF3763442.1"/>
    </source>
</evidence>
<reference evidence="1" key="1">
    <citation type="journal article" date="2020" name="Phytopathology">
        <title>Genome sequence of the chestnut blight fungus Cryphonectria parasitica EP155: A fundamental resource for an archetypical invasive plant pathogen.</title>
        <authorList>
            <person name="Crouch J.A."/>
            <person name="Dawe A."/>
            <person name="Aerts A."/>
            <person name="Barry K."/>
            <person name="Churchill A.C.L."/>
            <person name="Grimwood J."/>
            <person name="Hillman B."/>
            <person name="Milgroom M.G."/>
            <person name="Pangilinan J."/>
            <person name="Smith M."/>
            <person name="Salamov A."/>
            <person name="Schmutz J."/>
            <person name="Yadav J."/>
            <person name="Grigoriev I.V."/>
            <person name="Nuss D."/>
        </authorList>
    </citation>
    <scope>NUCLEOTIDE SEQUENCE</scope>
    <source>
        <strain evidence="1">EP155</strain>
    </source>
</reference>
<dbReference type="RefSeq" id="XP_040774403.1">
    <property type="nucleotide sequence ID" value="XM_040917432.1"/>
</dbReference>
<keyword evidence="2" id="KW-1185">Reference proteome</keyword>
<dbReference type="Proteomes" id="UP000803844">
    <property type="component" value="Unassembled WGS sequence"/>
</dbReference>
<protein>
    <submittedName>
        <fullName evidence="1">Uncharacterized protein</fullName>
    </submittedName>
</protein>